<dbReference type="SUPFAM" id="SSF48208">
    <property type="entry name" value="Six-hairpin glycosidases"/>
    <property type="match status" value="1"/>
</dbReference>
<dbReference type="InterPro" id="IPR012341">
    <property type="entry name" value="6hp_glycosidase-like_sf"/>
</dbReference>
<dbReference type="AlphaFoldDB" id="A0A5B8V067"/>
<dbReference type="GO" id="GO:0005975">
    <property type="term" value="P:carbohydrate metabolic process"/>
    <property type="evidence" value="ECO:0007669"/>
    <property type="project" value="InterPro"/>
</dbReference>
<evidence type="ECO:0000313" key="2">
    <source>
        <dbReference type="EMBL" id="QEC64652.1"/>
    </source>
</evidence>
<name>A0A5B8V067_9SPHI</name>
<dbReference type="KEGG" id="mgin:FRZ54_19450"/>
<gene>
    <name evidence="2" type="ORF">FRZ54_19450</name>
</gene>
<proteinExistence type="predicted"/>
<sequence>MPNNICRTSCILLLFILFSFTGAAQRPDVSFTSSDKNLEKAFAWAKGMALRYKGNNSDAVGPWYEAALPSRYAFCMRDVSHQCIGAGILGLSRENYNMIGLFARNISAAKDWCSYWEINKWGKAAPEDYRNDREFWYNLPANFDVLYASWRLYLWTGDKRYINDSALVNFQQKTAREYIDRWVLAADSLLTRPIHPNKAIPFNEKDAFSTCRGLPSYSEGIPKLKSGIDLVAGLYRGLLTYSDILACKGLKKEAAYYARKAETYRRRIESDWWDAQAGQYNTLYGDSGKFAKDPGETFLVWFDALRDTTRLKKTVAHMAANYANIENTSYYPYLFYKNGLWDEARKCILYLSDPATPRREYPEVSFSVVEGIVQGLMGVSPDARTGTISTVFRMNGDGSAVIKHLPVLNSNIDLSHLSNRQSALSNDGKQALKWKAMFYGDYRKAYANGILYQLKKETDETGNKISYAIIVIKPGTTADVRVER</sequence>
<keyword evidence="3" id="KW-1185">Reference proteome</keyword>
<dbReference type="Gene3D" id="1.50.10.10">
    <property type="match status" value="1"/>
</dbReference>
<reference evidence="2 3" key="1">
    <citation type="journal article" date="2017" name="Curr. Microbiol.">
        <title>Mucilaginibacter ginsenosidivorans sp. nov., Isolated from Soil of Ginseng Field.</title>
        <authorList>
            <person name="Kim M.M."/>
            <person name="Siddiqi M.Z."/>
            <person name="Im W.T."/>
        </authorList>
    </citation>
    <scope>NUCLEOTIDE SEQUENCE [LARGE SCALE GENOMIC DNA]</scope>
    <source>
        <strain evidence="2 3">Gsoil 3017</strain>
    </source>
</reference>
<feature type="chain" id="PRO_5022926064" description="Alpha-L-rhamnosidase six-hairpin glycosidase domain-containing protein" evidence="1">
    <location>
        <begin position="25"/>
        <end position="484"/>
    </location>
</feature>
<accession>A0A5B8V067</accession>
<keyword evidence="1" id="KW-0732">Signal</keyword>
<dbReference type="RefSeq" id="WP_147033486.1">
    <property type="nucleotide sequence ID" value="NZ_CP042436.1"/>
</dbReference>
<dbReference type="InterPro" id="IPR008928">
    <property type="entry name" value="6-hairpin_glycosidase_sf"/>
</dbReference>
<protein>
    <recommendedName>
        <fullName evidence="4">Alpha-L-rhamnosidase six-hairpin glycosidase domain-containing protein</fullName>
    </recommendedName>
</protein>
<evidence type="ECO:0000313" key="3">
    <source>
        <dbReference type="Proteomes" id="UP000321479"/>
    </source>
</evidence>
<dbReference type="OrthoDB" id="2481603at2"/>
<dbReference type="Proteomes" id="UP000321479">
    <property type="component" value="Chromosome"/>
</dbReference>
<feature type="signal peptide" evidence="1">
    <location>
        <begin position="1"/>
        <end position="24"/>
    </location>
</feature>
<evidence type="ECO:0000256" key="1">
    <source>
        <dbReference type="SAM" id="SignalP"/>
    </source>
</evidence>
<evidence type="ECO:0008006" key="4">
    <source>
        <dbReference type="Google" id="ProtNLM"/>
    </source>
</evidence>
<organism evidence="2 3">
    <name type="scientific">Mucilaginibacter ginsenosidivorans</name>
    <dbReference type="NCBI Taxonomy" id="398053"/>
    <lineage>
        <taxon>Bacteria</taxon>
        <taxon>Pseudomonadati</taxon>
        <taxon>Bacteroidota</taxon>
        <taxon>Sphingobacteriia</taxon>
        <taxon>Sphingobacteriales</taxon>
        <taxon>Sphingobacteriaceae</taxon>
        <taxon>Mucilaginibacter</taxon>
    </lineage>
</organism>
<dbReference type="EMBL" id="CP042436">
    <property type="protein sequence ID" value="QEC64652.1"/>
    <property type="molecule type" value="Genomic_DNA"/>
</dbReference>